<comment type="subcellular location">
    <subcellularLocation>
        <location evidence="1 4">Cell outer membrane</location>
    </subcellularLocation>
</comment>
<feature type="signal peptide" evidence="5">
    <location>
        <begin position="1"/>
        <end position="45"/>
    </location>
</feature>
<dbReference type="GO" id="GO:0009279">
    <property type="term" value="C:cell outer membrane"/>
    <property type="evidence" value="ECO:0007669"/>
    <property type="project" value="UniProtKB-SubCell"/>
</dbReference>
<evidence type="ECO:0000256" key="5">
    <source>
        <dbReference type="SAM" id="SignalP"/>
    </source>
</evidence>
<evidence type="ECO:0000259" key="6">
    <source>
        <dbReference type="Pfam" id="PF00593"/>
    </source>
</evidence>
<feature type="domain" description="TonB-dependent receptor plug" evidence="7">
    <location>
        <begin position="77"/>
        <end position="183"/>
    </location>
</feature>
<dbReference type="AlphaFoldDB" id="A0A0R0BR22"/>
<keyword evidence="2 4" id="KW-0472">Membrane</keyword>
<dbReference type="Gene3D" id="2.170.130.10">
    <property type="entry name" value="TonB-dependent receptor, plug domain"/>
    <property type="match status" value="1"/>
</dbReference>
<evidence type="ECO:0000256" key="4">
    <source>
        <dbReference type="RuleBase" id="RU003357"/>
    </source>
</evidence>
<evidence type="ECO:0000313" key="9">
    <source>
        <dbReference type="Proteomes" id="UP000051254"/>
    </source>
</evidence>
<proteinExistence type="inferred from homology"/>
<evidence type="ECO:0000256" key="3">
    <source>
        <dbReference type="ARBA" id="ARBA00023237"/>
    </source>
</evidence>
<dbReference type="PANTHER" id="PTHR40980:SF4">
    <property type="entry name" value="TONB-DEPENDENT RECEPTOR-LIKE BETA-BARREL DOMAIN-CONTAINING PROTEIN"/>
    <property type="match status" value="1"/>
</dbReference>
<reference evidence="8 9" key="1">
    <citation type="submission" date="2015-05" db="EMBL/GenBank/DDBJ databases">
        <title>Genome sequencing and analysis of members of genus Stenotrophomonas.</title>
        <authorList>
            <person name="Patil P.P."/>
            <person name="Midha S."/>
            <person name="Patil P.B."/>
        </authorList>
    </citation>
    <scope>NUCLEOTIDE SEQUENCE [LARGE SCALE GENOMIC DNA]</scope>
    <source>
        <strain evidence="8 9">DSM 17805</strain>
    </source>
</reference>
<protein>
    <recommendedName>
        <fullName evidence="10">TonB-dependent receptor</fullName>
    </recommendedName>
</protein>
<keyword evidence="3" id="KW-0998">Cell outer membrane</keyword>
<name>A0A0R0BR22_9GAMM</name>
<dbReference type="PATRIC" id="fig|266128.3.peg.2300"/>
<comment type="similarity">
    <text evidence="4">Belongs to the TonB-dependent receptor family.</text>
</comment>
<dbReference type="SUPFAM" id="SSF56935">
    <property type="entry name" value="Porins"/>
    <property type="match status" value="1"/>
</dbReference>
<feature type="domain" description="TonB-dependent receptor-like beta-barrel" evidence="6">
    <location>
        <begin position="333"/>
        <end position="856"/>
    </location>
</feature>
<dbReference type="InterPro" id="IPR000531">
    <property type="entry name" value="Beta-barrel_TonB"/>
</dbReference>
<dbReference type="Pfam" id="PF07715">
    <property type="entry name" value="Plug"/>
    <property type="match status" value="1"/>
</dbReference>
<dbReference type="Pfam" id="PF00593">
    <property type="entry name" value="TonB_dep_Rec_b-barrel"/>
    <property type="match status" value="1"/>
</dbReference>
<evidence type="ECO:0000259" key="7">
    <source>
        <dbReference type="Pfam" id="PF07715"/>
    </source>
</evidence>
<sequence>MALMLETGIAFVKTSVSPPLARLRPRLLPTALALALAPVATAALANDTAPATDAHQLDAITVTGSQLQARAEIDARRESAGIVDSLSADDIGALPDLTIAESLRRIAGVTTVYNDDIGQFASIRAAHPDYVPVTLNGLSIATTGDHGEGTRKINLQVIPSGAVQQLQAFKSLSPEHDAGALAGLINIVPSSAFDAGQSIFTATVGSSYSTYMDVPDDNSAGRDSKHSPYGRSAQLSWAPTFANDTIGLMVTGMYQQRPRTQSNNVVTNRLYYNDQGAAVAPTSPDWNGVAAPDSFGAHSYTNMFTKHGGTVRLDWRPNERLQASLFGFAYYSDEQETRNTNRVFNLDQHQDLTASSGSARIRGVDSQWRYNDFNRDQMGLQGNLDWAIDDDNRLRVDAGRSRAWYQSTRPFVTFVYNPNTRLDYDMSGKLASFDPANASALLDGANFSNRNTYRDVREAHSYVSHLRADFGHNADADDRGLGFTAGLEVRQMDMQRDIDATYYRQRQATLEGISFIPDFAIPGYSQPALWLDADQFWNNVVPTLAVDPALSRYNSLVNDYQYDERTVAGYINGLYSTDTLRLSAGLRLDRTQFDARMARALGGQILEGQAKASDSASEWLPYLNASWSISPRWKLKASASQTLGRPNPESIATVENVDELELTINRGNPQIQPRRSTNLDLGAEFYFSDGLGMLTATVFNKQIDDDILSVSQQETIDGQVWTVTSPINGERTRYTGLELGVVNSSFAALHPALAPLGASFNLMLVEGKSSYLYQGQKLALDQLQYQSKVAGNASLFWALPRGSEIRLSANHQGKYLEEFAVEPWKNIWIKPFTTYDLTAKWMINPAWQVRLEGRNLFGAQRGRLTGPNGDLFRADLEVGRTWMANISYRY</sequence>
<keyword evidence="4" id="KW-0798">TonB box</keyword>
<dbReference type="STRING" id="266128.ABB25_03185"/>
<dbReference type="InterPro" id="IPR010104">
    <property type="entry name" value="TonB_rcpt_bac"/>
</dbReference>
<evidence type="ECO:0000256" key="1">
    <source>
        <dbReference type="ARBA" id="ARBA00004442"/>
    </source>
</evidence>
<dbReference type="Proteomes" id="UP000051254">
    <property type="component" value="Unassembled WGS sequence"/>
</dbReference>
<dbReference type="InterPro" id="IPR036942">
    <property type="entry name" value="Beta-barrel_TonB_sf"/>
</dbReference>
<dbReference type="EMBL" id="LDJH01000006">
    <property type="protein sequence ID" value="KRG59573.1"/>
    <property type="molecule type" value="Genomic_DNA"/>
</dbReference>
<comment type="caution">
    <text evidence="8">The sequence shown here is derived from an EMBL/GenBank/DDBJ whole genome shotgun (WGS) entry which is preliminary data.</text>
</comment>
<dbReference type="InterPro" id="IPR037066">
    <property type="entry name" value="Plug_dom_sf"/>
</dbReference>
<dbReference type="Gene3D" id="2.40.170.20">
    <property type="entry name" value="TonB-dependent receptor, beta-barrel domain"/>
    <property type="match status" value="1"/>
</dbReference>
<feature type="chain" id="PRO_5006392855" description="TonB-dependent receptor" evidence="5">
    <location>
        <begin position="46"/>
        <end position="890"/>
    </location>
</feature>
<evidence type="ECO:0008006" key="10">
    <source>
        <dbReference type="Google" id="ProtNLM"/>
    </source>
</evidence>
<organism evidence="8 9">
    <name type="scientific">Stenotrophomonas koreensis</name>
    <dbReference type="NCBI Taxonomy" id="266128"/>
    <lineage>
        <taxon>Bacteria</taxon>
        <taxon>Pseudomonadati</taxon>
        <taxon>Pseudomonadota</taxon>
        <taxon>Gammaproteobacteria</taxon>
        <taxon>Lysobacterales</taxon>
        <taxon>Lysobacteraceae</taxon>
        <taxon>Stenotrophomonas</taxon>
    </lineage>
</organism>
<gene>
    <name evidence="8" type="ORF">ABB25_03185</name>
</gene>
<keyword evidence="5" id="KW-0732">Signal</keyword>
<evidence type="ECO:0000313" key="8">
    <source>
        <dbReference type="EMBL" id="KRG59573.1"/>
    </source>
</evidence>
<dbReference type="InterPro" id="IPR012910">
    <property type="entry name" value="Plug_dom"/>
</dbReference>
<evidence type="ECO:0000256" key="2">
    <source>
        <dbReference type="ARBA" id="ARBA00023136"/>
    </source>
</evidence>
<dbReference type="NCBIfam" id="TIGR01782">
    <property type="entry name" value="TonB-Xanth-Caul"/>
    <property type="match status" value="1"/>
</dbReference>
<keyword evidence="9" id="KW-1185">Reference proteome</keyword>
<dbReference type="PANTHER" id="PTHR40980">
    <property type="entry name" value="PLUG DOMAIN-CONTAINING PROTEIN"/>
    <property type="match status" value="1"/>
</dbReference>
<accession>A0A0R0BR22</accession>